<organism evidence="1 2">
    <name type="scientific">Citreimonas salinaria</name>
    <dbReference type="NCBI Taxonomy" id="321339"/>
    <lineage>
        <taxon>Bacteria</taxon>
        <taxon>Pseudomonadati</taxon>
        <taxon>Pseudomonadota</taxon>
        <taxon>Alphaproteobacteria</taxon>
        <taxon>Rhodobacterales</taxon>
        <taxon>Roseobacteraceae</taxon>
        <taxon>Citreimonas</taxon>
    </lineage>
</organism>
<protein>
    <submittedName>
        <fullName evidence="1">Uncharacterized protein</fullName>
    </submittedName>
</protein>
<dbReference type="Proteomes" id="UP000199286">
    <property type="component" value="Unassembled WGS sequence"/>
</dbReference>
<dbReference type="RefSeq" id="WP_089885734.1">
    <property type="nucleotide sequence ID" value="NZ_FNPF01000021.1"/>
</dbReference>
<accession>A0A1H3N7W1</accession>
<proteinExistence type="predicted"/>
<dbReference type="AlphaFoldDB" id="A0A1H3N7W1"/>
<reference evidence="1 2" key="1">
    <citation type="submission" date="2016-10" db="EMBL/GenBank/DDBJ databases">
        <authorList>
            <person name="de Groot N.N."/>
        </authorList>
    </citation>
    <scope>NUCLEOTIDE SEQUENCE [LARGE SCALE GENOMIC DNA]</scope>
    <source>
        <strain evidence="1 2">DSM 26880</strain>
    </source>
</reference>
<dbReference type="EMBL" id="FNPF01000021">
    <property type="protein sequence ID" value="SDY84962.1"/>
    <property type="molecule type" value="Genomic_DNA"/>
</dbReference>
<gene>
    <name evidence="1" type="ORF">SAMN05444340_12131</name>
</gene>
<keyword evidence="2" id="KW-1185">Reference proteome</keyword>
<sequence length="73" mass="7911">MKQGGTLCRAARSSEIIGVAGCFCDARPLVRGTRIEPRQLHVCADEEFIAGALKDHPGLIRGQILASFDYPAR</sequence>
<evidence type="ECO:0000313" key="2">
    <source>
        <dbReference type="Proteomes" id="UP000199286"/>
    </source>
</evidence>
<name>A0A1H3N7W1_9RHOB</name>
<evidence type="ECO:0000313" key="1">
    <source>
        <dbReference type="EMBL" id="SDY84962.1"/>
    </source>
</evidence>